<keyword evidence="2 4" id="KW-0418">Kinase</keyword>
<dbReference type="STRING" id="1642647.PSM36_2189"/>
<dbReference type="GO" id="GO:0016301">
    <property type="term" value="F:kinase activity"/>
    <property type="evidence" value="ECO:0007669"/>
    <property type="project" value="UniProtKB-KW"/>
</dbReference>
<reference evidence="4 5" key="1">
    <citation type="submission" date="2016-08" db="EMBL/GenBank/DDBJ databases">
        <authorList>
            <person name="Seilhamer J.J."/>
        </authorList>
    </citation>
    <scope>NUCLEOTIDE SEQUENCE [LARGE SCALE GENOMIC DNA]</scope>
    <source>
        <strain evidence="4">M3/6</strain>
    </source>
</reference>
<evidence type="ECO:0000313" key="4">
    <source>
        <dbReference type="EMBL" id="SCD20994.1"/>
    </source>
</evidence>
<sequence length="406" mass="45283">MVKKHFKISGVGCALVDYLFTPVNFSGETFSRYISVRPGDGGLSPGKLVFRDEFEAFSGRDYMEVRELLTAGNSPLTLNIGGPSIVSLIHAAQMLDGTVAEVYFYGSKGRDKDALFIDERLQKTPLKTGKYKVSDQYTAFTDVLSDPGYDQGLGERIFINNIGAAWDLYPEDMDEAFFESDMVIFGGTALVPHIHRSLLELLKKAKAKKSVTVVNTVYDFLNERSNPGKAWPLGSTVETYRYIDLLIADMEEALRLSGQATIAEALSFFKRTGVGAVIVTHGANPLYYFCNSKLFGRAEGCKLVSERVRNEIVLYPERVGDTTGCGDNFAGGAIASIAEQMMDPHKERVNIDEVIAWATVSGGYACFYHGGTFYEEYPGQKRELIEPYYRDYQLQKTNRPFIPDYR</sequence>
<evidence type="ECO:0000256" key="1">
    <source>
        <dbReference type="ARBA" id="ARBA00022679"/>
    </source>
</evidence>
<proteinExistence type="predicted"/>
<accession>A0A1R3TBM2</accession>
<dbReference type="PANTHER" id="PTHR10584:SF167">
    <property type="entry name" value="PFKB DOMAIN PROTEIN"/>
    <property type="match status" value="1"/>
</dbReference>
<dbReference type="Proteomes" id="UP000187464">
    <property type="component" value="Chromosome I"/>
</dbReference>
<dbReference type="PANTHER" id="PTHR10584">
    <property type="entry name" value="SUGAR KINASE"/>
    <property type="match status" value="1"/>
</dbReference>
<dbReference type="InterPro" id="IPR029056">
    <property type="entry name" value="Ribokinase-like"/>
</dbReference>
<keyword evidence="5" id="KW-1185">Reference proteome</keyword>
<dbReference type="RefSeq" id="WP_076930895.1">
    <property type="nucleotide sequence ID" value="NZ_LT605205.1"/>
</dbReference>
<dbReference type="EMBL" id="LT605205">
    <property type="protein sequence ID" value="SCD20994.1"/>
    <property type="molecule type" value="Genomic_DNA"/>
</dbReference>
<gene>
    <name evidence="4" type="ORF">PSM36_2189</name>
</gene>
<evidence type="ECO:0000259" key="3">
    <source>
        <dbReference type="Pfam" id="PF00294"/>
    </source>
</evidence>
<protein>
    <submittedName>
        <fullName evidence="4">Sugar or nucleoside kinase, ribokinase family</fullName>
    </submittedName>
</protein>
<dbReference type="SUPFAM" id="SSF53613">
    <property type="entry name" value="Ribokinase-like"/>
    <property type="match status" value="1"/>
</dbReference>
<dbReference type="KEGG" id="psac:PSM36_2189"/>
<name>A0A1R3TBM2_9BACT</name>
<feature type="domain" description="Carbohydrate kinase PfkB" evidence="3">
    <location>
        <begin position="79"/>
        <end position="362"/>
    </location>
</feature>
<keyword evidence="1" id="KW-0808">Transferase</keyword>
<dbReference type="Gene3D" id="3.40.1190.20">
    <property type="match status" value="1"/>
</dbReference>
<dbReference type="Pfam" id="PF00294">
    <property type="entry name" value="PfkB"/>
    <property type="match status" value="1"/>
</dbReference>
<evidence type="ECO:0000256" key="2">
    <source>
        <dbReference type="ARBA" id="ARBA00022777"/>
    </source>
</evidence>
<organism evidence="4 5">
    <name type="scientific">Proteiniphilum saccharofermentans</name>
    <dbReference type="NCBI Taxonomy" id="1642647"/>
    <lineage>
        <taxon>Bacteria</taxon>
        <taxon>Pseudomonadati</taxon>
        <taxon>Bacteroidota</taxon>
        <taxon>Bacteroidia</taxon>
        <taxon>Bacteroidales</taxon>
        <taxon>Dysgonomonadaceae</taxon>
        <taxon>Proteiniphilum</taxon>
    </lineage>
</organism>
<dbReference type="InterPro" id="IPR011611">
    <property type="entry name" value="PfkB_dom"/>
</dbReference>
<dbReference type="AlphaFoldDB" id="A0A1R3TBM2"/>
<evidence type="ECO:0000313" key="5">
    <source>
        <dbReference type="Proteomes" id="UP000187464"/>
    </source>
</evidence>